<organism evidence="1">
    <name type="scientific">human gut metagenome</name>
    <dbReference type="NCBI Taxonomy" id="408170"/>
    <lineage>
        <taxon>unclassified sequences</taxon>
        <taxon>metagenomes</taxon>
        <taxon>organismal metagenomes</taxon>
    </lineage>
</organism>
<dbReference type="AlphaFoldDB" id="K1U863"/>
<feature type="non-terminal residue" evidence="1">
    <location>
        <position position="52"/>
    </location>
</feature>
<dbReference type="EMBL" id="AJWY01000220">
    <property type="protein sequence ID" value="EKC81467.1"/>
    <property type="molecule type" value="Genomic_DNA"/>
</dbReference>
<protein>
    <submittedName>
        <fullName evidence="1">Uncharacterized protein</fullName>
    </submittedName>
</protein>
<gene>
    <name evidence="1" type="ORF">LEA_00311</name>
</gene>
<evidence type="ECO:0000313" key="1">
    <source>
        <dbReference type="EMBL" id="EKC81467.1"/>
    </source>
</evidence>
<proteinExistence type="predicted"/>
<comment type="caution">
    <text evidence="1">The sequence shown here is derived from an EMBL/GenBank/DDBJ whole genome shotgun (WGS) entry which is preliminary data.</text>
</comment>
<name>K1U863_9ZZZZ</name>
<accession>K1U863</accession>
<sequence>MNIRFYHAKILLTKADHTFEVTEGELWVRGDHICYIGDGTDTSAVCKEDDII</sequence>
<reference evidence="1" key="1">
    <citation type="journal article" date="2013" name="Environ. Microbiol.">
        <title>Microbiota from the distal guts of lean and obese adolescents exhibit partial functional redundancy besides clear differences in community structure.</title>
        <authorList>
            <person name="Ferrer M."/>
            <person name="Ruiz A."/>
            <person name="Lanza F."/>
            <person name="Haange S.B."/>
            <person name="Oberbach A."/>
            <person name="Till H."/>
            <person name="Bargiela R."/>
            <person name="Campoy C."/>
            <person name="Segura M.T."/>
            <person name="Richter M."/>
            <person name="von Bergen M."/>
            <person name="Seifert J."/>
            <person name="Suarez A."/>
        </authorList>
    </citation>
    <scope>NUCLEOTIDE SEQUENCE</scope>
</reference>